<comment type="function">
    <text evidence="1">Involved in nitrate transport.</text>
</comment>
<keyword evidence="1" id="KW-1003">Cell membrane</keyword>
<dbReference type="InterPro" id="IPR016605">
    <property type="entry name" value="Transptr_NO3_Nar2"/>
</dbReference>
<feature type="chain" id="PRO_5018383885" description="High-affinity nitrate transporter" evidence="1">
    <location>
        <begin position="23"/>
        <end position="205"/>
    </location>
</feature>
<feature type="transmembrane region" description="Helical" evidence="1">
    <location>
        <begin position="176"/>
        <end position="195"/>
    </location>
</feature>
<feature type="signal peptide" evidence="1">
    <location>
        <begin position="1"/>
        <end position="22"/>
    </location>
</feature>
<protein>
    <recommendedName>
        <fullName evidence="1">High-affinity nitrate transporter</fullName>
    </recommendedName>
</protein>
<dbReference type="GO" id="GO:0015112">
    <property type="term" value="F:nitrate transmembrane transporter activity"/>
    <property type="evidence" value="ECO:0007669"/>
    <property type="project" value="TreeGrafter"/>
</dbReference>
<dbReference type="OrthoDB" id="2015470at2759"/>
<dbReference type="EMBL" id="QPKB01000004">
    <property type="protein sequence ID" value="RWR83680.1"/>
    <property type="molecule type" value="Genomic_DNA"/>
</dbReference>
<dbReference type="Proteomes" id="UP000283530">
    <property type="component" value="Unassembled WGS sequence"/>
</dbReference>
<keyword evidence="1" id="KW-0534">Nitrate assimilation</keyword>
<dbReference type="AlphaFoldDB" id="A0A3S3P5S8"/>
<name>A0A3S3P5S8_9MAGN</name>
<keyword evidence="3" id="KW-1185">Reference proteome</keyword>
<keyword evidence="1" id="KW-0472">Membrane</keyword>
<dbReference type="GO" id="GO:0042128">
    <property type="term" value="P:nitrate assimilation"/>
    <property type="evidence" value="ECO:0007669"/>
    <property type="project" value="UniProtKB-UniRule"/>
</dbReference>
<organism evidence="2 3">
    <name type="scientific">Cinnamomum micranthum f. kanehirae</name>
    <dbReference type="NCBI Taxonomy" id="337451"/>
    <lineage>
        <taxon>Eukaryota</taxon>
        <taxon>Viridiplantae</taxon>
        <taxon>Streptophyta</taxon>
        <taxon>Embryophyta</taxon>
        <taxon>Tracheophyta</taxon>
        <taxon>Spermatophyta</taxon>
        <taxon>Magnoliopsida</taxon>
        <taxon>Magnoliidae</taxon>
        <taxon>Laurales</taxon>
        <taxon>Lauraceae</taxon>
        <taxon>Cinnamomum</taxon>
    </lineage>
</organism>
<evidence type="ECO:0000313" key="3">
    <source>
        <dbReference type="Proteomes" id="UP000283530"/>
    </source>
</evidence>
<dbReference type="PANTHER" id="PTHR34806:SF1">
    <property type="entry name" value="HIGH-AFFINITY NITRATE TRANSPORTER 3.1"/>
    <property type="match status" value="1"/>
</dbReference>
<dbReference type="PANTHER" id="PTHR34806">
    <property type="entry name" value="HIGH-AFFINITY NITRATE TRANSPORTER 3.2"/>
    <property type="match status" value="1"/>
</dbReference>
<dbReference type="PIRSF" id="PIRSF012939">
    <property type="entry name" value="Transpt_NO3_Nar2"/>
    <property type="match status" value="1"/>
</dbReference>
<dbReference type="GO" id="GO:0005886">
    <property type="term" value="C:plasma membrane"/>
    <property type="evidence" value="ECO:0007669"/>
    <property type="project" value="UniProtKB-UniRule"/>
</dbReference>
<dbReference type="GO" id="GO:0010167">
    <property type="term" value="P:response to nitrate"/>
    <property type="evidence" value="ECO:0007669"/>
    <property type="project" value="UniProtKB-UniRule"/>
</dbReference>
<sequence length="205" mass="22842">MASGFHINSLLFLFFFAGSAFGGVHFSTLPQNLVVQASPKQGSVLRAGEDTIKVTWGLNQTLAPGLDTKYNKVKVKLCYAPISQKDRAWRKTEDDLTRDKTCQFQMVAKPYSSTNKEESFDWKVERDMPTATYFIRAYALDSDGNQVAYGQTTDSHKTTNLFEIQGISGRHVSLDIAAACFSAFSVVSLFGFFYIEKRKAKSSGK</sequence>
<keyword evidence="1" id="KW-1133">Transmembrane helix</keyword>
<evidence type="ECO:0000313" key="2">
    <source>
        <dbReference type="EMBL" id="RWR83680.1"/>
    </source>
</evidence>
<comment type="caution">
    <text evidence="2">The sequence shown here is derived from an EMBL/GenBank/DDBJ whole genome shotgun (WGS) entry which is preliminary data.</text>
</comment>
<reference evidence="2 3" key="1">
    <citation type="journal article" date="2019" name="Nat. Plants">
        <title>Stout camphor tree genome fills gaps in understanding of flowering plant genome evolution.</title>
        <authorList>
            <person name="Chaw S.M."/>
            <person name="Liu Y.C."/>
            <person name="Wu Y.W."/>
            <person name="Wang H.Y."/>
            <person name="Lin C.I."/>
            <person name="Wu C.S."/>
            <person name="Ke H.M."/>
            <person name="Chang L.Y."/>
            <person name="Hsu C.Y."/>
            <person name="Yang H.T."/>
            <person name="Sudianto E."/>
            <person name="Hsu M.H."/>
            <person name="Wu K.P."/>
            <person name="Wang L.N."/>
            <person name="Leebens-Mack J.H."/>
            <person name="Tsai I.J."/>
        </authorList>
    </citation>
    <scope>NUCLEOTIDE SEQUENCE [LARGE SCALE GENOMIC DNA]</scope>
    <source>
        <strain evidence="3">cv. Chaw 1501</strain>
        <tissue evidence="2">Young leaves</tissue>
    </source>
</reference>
<evidence type="ECO:0000256" key="1">
    <source>
        <dbReference type="PIRNR" id="PIRNR012939"/>
    </source>
</evidence>
<gene>
    <name evidence="2" type="ORF">CKAN_01244100</name>
</gene>
<keyword evidence="1" id="KW-0732">Signal</keyword>
<comment type="similarity">
    <text evidence="1">Belongs to the NAR2 family.</text>
</comment>
<dbReference type="STRING" id="337451.A0A3S3P5S8"/>
<dbReference type="Pfam" id="PF16974">
    <property type="entry name" value="NAR2"/>
    <property type="match status" value="1"/>
</dbReference>
<accession>A0A3S3P5S8</accession>
<proteinExistence type="inferred from homology"/>
<keyword evidence="1" id="KW-0812">Transmembrane</keyword>